<dbReference type="UniPathway" id="UPA00067">
    <property type="reaction ID" value="UER00123"/>
</dbReference>
<dbReference type="NCBIfam" id="NF009806">
    <property type="entry name" value="PRK13290.1"/>
    <property type="match status" value="1"/>
</dbReference>
<dbReference type="CDD" id="cd06978">
    <property type="entry name" value="cupin_EctC"/>
    <property type="match status" value="1"/>
</dbReference>
<gene>
    <name evidence="8" type="primary">ectC</name>
    <name evidence="9" type="ORF">Thpro_021300</name>
</gene>
<dbReference type="Pfam" id="PF06339">
    <property type="entry name" value="Ectoine_synth"/>
    <property type="match status" value="1"/>
</dbReference>
<dbReference type="InterPro" id="IPR010462">
    <property type="entry name" value="Ectoine_synth"/>
</dbReference>
<comment type="pathway">
    <text evidence="1 8">Amine and polyamine biosynthesis; ectoine biosynthesis; L-ectoine from L-aspartate 4-semialdehyde: step 3/3.</text>
</comment>
<dbReference type="EC" id="4.2.1.108" evidence="3 8"/>
<dbReference type="Gene3D" id="2.60.120.10">
    <property type="entry name" value="Jelly Rolls"/>
    <property type="match status" value="1"/>
</dbReference>
<organism evidence="9 10">
    <name type="scientific">Acidihalobacter prosperus</name>
    <dbReference type="NCBI Taxonomy" id="160660"/>
    <lineage>
        <taxon>Bacteria</taxon>
        <taxon>Pseudomonadati</taxon>
        <taxon>Pseudomonadota</taxon>
        <taxon>Gammaproteobacteria</taxon>
        <taxon>Chromatiales</taxon>
        <taxon>Ectothiorhodospiraceae</taxon>
        <taxon>Acidihalobacter</taxon>
    </lineage>
</organism>
<dbReference type="SUPFAM" id="SSF51182">
    <property type="entry name" value="RmlC-like cupins"/>
    <property type="match status" value="1"/>
</dbReference>
<dbReference type="HAMAP" id="MF_01255">
    <property type="entry name" value="Ectoine_synth"/>
    <property type="match status" value="1"/>
</dbReference>
<evidence type="ECO:0000256" key="3">
    <source>
        <dbReference type="ARBA" id="ARBA00013192"/>
    </source>
</evidence>
<evidence type="ECO:0000256" key="1">
    <source>
        <dbReference type="ARBA" id="ARBA00005181"/>
    </source>
</evidence>
<proteinExistence type="inferred from homology"/>
<dbReference type="InterPro" id="IPR011051">
    <property type="entry name" value="RmlC_Cupin_sf"/>
</dbReference>
<evidence type="ECO:0000256" key="2">
    <source>
        <dbReference type="ARBA" id="ARBA00009637"/>
    </source>
</evidence>
<dbReference type="RefSeq" id="WP_038088565.1">
    <property type="nucleotide sequence ID" value="NZ_JQSG02000002.1"/>
</dbReference>
<dbReference type="GO" id="GO:0033990">
    <property type="term" value="F:ectoine synthase activity"/>
    <property type="evidence" value="ECO:0007669"/>
    <property type="project" value="UniProtKB-EC"/>
</dbReference>
<dbReference type="STRING" id="160660.BJI67_12790"/>
<evidence type="ECO:0000313" key="10">
    <source>
        <dbReference type="Proteomes" id="UP000029273"/>
    </source>
</evidence>
<name>A0A1A6C6S8_9GAMM</name>
<comment type="catalytic activity">
    <reaction evidence="7 8">
        <text>(2S)-4-acetamido-2-aminobutanoate = L-ectoine + H2O</text>
        <dbReference type="Rhea" id="RHEA:17281"/>
        <dbReference type="ChEBI" id="CHEBI:15377"/>
        <dbReference type="ChEBI" id="CHEBI:58515"/>
        <dbReference type="ChEBI" id="CHEBI:58929"/>
        <dbReference type="EC" id="4.2.1.108"/>
    </reaction>
</comment>
<keyword evidence="10" id="KW-1185">Reference proteome</keyword>
<reference evidence="9 10" key="1">
    <citation type="journal article" date="2014" name="Genome Announc.">
        <title>Draft Genome Sequence of the Iron-Oxidizing, Acidophilic, and Halotolerant 'Thiobacillus prosperus' Type Strain DSM 5130.</title>
        <authorList>
            <person name="Ossandon F.J."/>
            <person name="Cardenas J.P."/>
            <person name="Corbett M."/>
            <person name="Quatrini R."/>
            <person name="Holmes D.S."/>
            <person name="Watkin E."/>
        </authorList>
    </citation>
    <scope>NUCLEOTIDE SEQUENCE [LARGE SCALE GENOMIC DNA]</scope>
    <source>
        <strain evidence="9 10">DSM 5130</strain>
    </source>
</reference>
<dbReference type="PANTHER" id="PTHR39289:SF1">
    <property type="entry name" value="L-ECTOINE SYNTHASE"/>
    <property type="match status" value="1"/>
</dbReference>
<comment type="function">
    <text evidence="8">Catalyzes the circularization of gamma-N-acetyl-alpha,gamma-diaminobutyric acid (ADABA) to ectoine (1,4,5,6-tetrahydro-2-methyl-4-pyrimidine carboxylic acid), which is an excellent osmoprotectant.</text>
</comment>
<keyword evidence="5 8" id="KW-0456">Lyase</keyword>
<dbReference type="AlphaFoldDB" id="A0A1A6C6S8"/>
<dbReference type="EMBL" id="JQSG02000002">
    <property type="protein sequence ID" value="OBS10250.1"/>
    <property type="molecule type" value="Genomic_DNA"/>
</dbReference>
<comment type="similarity">
    <text evidence="2 8">Belongs to the ectoine synthase family.</text>
</comment>
<dbReference type="InterPro" id="IPR014710">
    <property type="entry name" value="RmlC-like_jellyroll"/>
</dbReference>
<evidence type="ECO:0000256" key="6">
    <source>
        <dbReference type="ARBA" id="ARBA00033271"/>
    </source>
</evidence>
<evidence type="ECO:0000256" key="7">
    <source>
        <dbReference type="ARBA" id="ARBA00048714"/>
    </source>
</evidence>
<dbReference type="PANTHER" id="PTHR39289">
    <property type="match status" value="1"/>
</dbReference>
<evidence type="ECO:0000256" key="5">
    <source>
        <dbReference type="ARBA" id="ARBA00023239"/>
    </source>
</evidence>
<dbReference type="OrthoDB" id="9801830at2"/>
<evidence type="ECO:0000256" key="4">
    <source>
        <dbReference type="ARBA" id="ARBA00019707"/>
    </source>
</evidence>
<evidence type="ECO:0000256" key="8">
    <source>
        <dbReference type="HAMAP-Rule" id="MF_01255"/>
    </source>
</evidence>
<dbReference type="GO" id="GO:0019491">
    <property type="term" value="P:ectoine biosynthetic process"/>
    <property type="evidence" value="ECO:0007669"/>
    <property type="project" value="UniProtKB-UniRule"/>
</dbReference>
<sequence length="135" mass="15095">MIVKQVEDVRGTSKSVRTDTFESNRLLVRADRVGFSLNHTVLFAGSVTHIWYKHHVEAVYCISGEAEIETLADGKRYRITPGTLYTLDGHEEHNLHVISDFECLCVFNPPLTGHEVHDADGVYPLLGDEDEALAS</sequence>
<dbReference type="Proteomes" id="UP000029273">
    <property type="component" value="Unassembled WGS sequence"/>
</dbReference>
<accession>A0A1A6C6S8</accession>
<evidence type="ECO:0000313" key="9">
    <source>
        <dbReference type="EMBL" id="OBS10250.1"/>
    </source>
</evidence>
<comment type="caution">
    <text evidence="9">The sequence shown here is derived from an EMBL/GenBank/DDBJ whole genome shotgun (WGS) entry which is preliminary data.</text>
</comment>
<protein>
    <recommendedName>
        <fullName evidence="4 8">L-ectoine synthase</fullName>
        <ecNumber evidence="3 8">4.2.1.108</ecNumber>
    </recommendedName>
    <alternativeName>
        <fullName evidence="6 8">N-acetyldiaminobutyrate dehydratase</fullName>
    </alternativeName>
</protein>